<sequence length="371" mass="42539">MRLTIIILSLLHAFIHLFGFIKGFGIAETRELSLPISRNWGMLWLAAFLLLVAAAIFLLLKFRYWWILMFGGILLSQLLIICFWSDARWGTIPNVILLIASLMVFSGQVFTRKIESERSAMLQNSLPHNFEKISPEKWSNLPVPVKNWLENSGVTGKENICTVLLKQKAKMKLKPEQNEWFEAEADQYFTTEPAAFNWTVNLKMNPLIKIRGRDKFEGGKGEMRIKMNSLFNIVNETGEKIDEGSLQRFLGEIVWFPSAALHPNISWEEIDSLTARATLKINETKGSGTFHFNKNGDLEKFTALRYKGNEPDAQRHEWIIAVKETSEMNGIRIPTKMESTWMLESGPWTWLILEITDILYNTAPSGKPLDN</sequence>
<dbReference type="OrthoDB" id="9786534at2"/>
<keyword evidence="1" id="KW-1133">Transmembrane helix</keyword>
<protein>
    <submittedName>
        <fullName evidence="2">Uncharacterized protein</fullName>
    </submittedName>
</protein>
<evidence type="ECO:0000313" key="3">
    <source>
        <dbReference type="Proteomes" id="UP000184050"/>
    </source>
</evidence>
<organism evidence="2 3">
    <name type="scientific">Tangfeifania diversioriginum</name>
    <dbReference type="NCBI Taxonomy" id="1168035"/>
    <lineage>
        <taxon>Bacteria</taxon>
        <taxon>Pseudomonadati</taxon>
        <taxon>Bacteroidota</taxon>
        <taxon>Bacteroidia</taxon>
        <taxon>Marinilabiliales</taxon>
        <taxon>Prolixibacteraceae</taxon>
        <taxon>Tangfeifania</taxon>
    </lineage>
</organism>
<gene>
    <name evidence="2" type="ORF">SAMN05444280_12115</name>
</gene>
<keyword evidence="1" id="KW-0472">Membrane</keyword>
<keyword evidence="1" id="KW-0812">Transmembrane</keyword>
<dbReference type="InterPro" id="IPR046674">
    <property type="entry name" value="DUF6544"/>
</dbReference>
<feature type="transmembrane region" description="Helical" evidence="1">
    <location>
        <begin position="67"/>
        <end position="86"/>
    </location>
</feature>
<keyword evidence="3" id="KW-1185">Reference proteome</keyword>
<accession>A0A1M6JSR5</accession>
<dbReference type="AlphaFoldDB" id="A0A1M6JSR5"/>
<evidence type="ECO:0000256" key="1">
    <source>
        <dbReference type="SAM" id="Phobius"/>
    </source>
</evidence>
<dbReference type="Pfam" id="PF20181">
    <property type="entry name" value="DUF6544"/>
    <property type="match status" value="1"/>
</dbReference>
<feature type="transmembrane region" description="Helical" evidence="1">
    <location>
        <begin position="92"/>
        <end position="111"/>
    </location>
</feature>
<proteinExistence type="predicted"/>
<feature type="transmembrane region" description="Helical" evidence="1">
    <location>
        <begin position="41"/>
        <end position="60"/>
    </location>
</feature>
<dbReference type="STRING" id="1168035.SAMN05444280_12115"/>
<name>A0A1M6JSR5_9BACT</name>
<dbReference type="RefSeq" id="WP_073170288.1">
    <property type="nucleotide sequence ID" value="NZ_FQZE01000021.1"/>
</dbReference>
<dbReference type="EMBL" id="FQZE01000021">
    <property type="protein sequence ID" value="SHJ49706.1"/>
    <property type="molecule type" value="Genomic_DNA"/>
</dbReference>
<reference evidence="2 3" key="1">
    <citation type="submission" date="2016-11" db="EMBL/GenBank/DDBJ databases">
        <authorList>
            <person name="Jaros S."/>
            <person name="Januszkiewicz K."/>
            <person name="Wedrychowicz H."/>
        </authorList>
    </citation>
    <scope>NUCLEOTIDE SEQUENCE [LARGE SCALE GENOMIC DNA]</scope>
    <source>
        <strain evidence="2 3">DSM 27063</strain>
    </source>
</reference>
<evidence type="ECO:0000313" key="2">
    <source>
        <dbReference type="EMBL" id="SHJ49706.1"/>
    </source>
</evidence>
<dbReference type="Proteomes" id="UP000184050">
    <property type="component" value="Unassembled WGS sequence"/>
</dbReference>